<comment type="caution">
    <text evidence="4">The sequence shown here is derived from an EMBL/GenBank/DDBJ whole genome shotgun (WGS) entry which is preliminary data.</text>
</comment>
<keyword evidence="2" id="KW-0186">Copper</keyword>
<dbReference type="InterPro" id="IPR013766">
    <property type="entry name" value="Thioredoxin_domain"/>
</dbReference>
<name>A0ABS5P0J6_9BACI</name>
<dbReference type="PANTHER" id="PTHR12151">
    <property type="entry name" value="ELECTRON TRANSPORT PROTIN SCO1/SENC FAMILY MEMBER"/>
    <property type="match status" value="1"/>
</dbReference>
<reference evidence="4 5" key="1">
    <citation type="submission" date="2021-05" db="EMBL/GenBank/DDBJ databases">
        <title>Novel Bacillus species.</title>
        <authorList>
            <person name="Liu G."/>
        </authorList>
    </citation>
    <scope>NUCLEOTIDE SEQUENCE [LARGE SCALE GENOMIC DNA]</scope>
    <source>
        <strain evidence="4 5">FJAT-49705</strain>
    </source>
</reference>
<dbReference type="InterPro" id="IPR003782">
    <property type="entry name" value="SCO1/SenC"/>
</dbReference>
<evidence type="ECO:0000256" key="2">
    <source>
        <dbReference type="ARBA" id="ARBA00023008"/>
    </source>
</evidence>
<protein>
    <submittedName>
        <fullName evidence="4">SCO family protein</fullName>
    </submittedName>
</protein>
<proteinExistence type="inferred from homology"/>
<evidence type="ECO:0000313" key="5">
    <source>
        <dbReference type="Proteomes" id="UP000681027"/>
    </source>
</evidence>
<dbReference type="InterPro" id="IPR036249">
    <property type="entry name" value="Thioredoxin-like_sf"/>
</dbReference>
<dbReference type="Gene3D" id="3.40.30.10">
    <property type="entry name" value="Glutaredoxin"/>
    <property type="match status" value="1"/>
</dbReference>
<dbReference type="SUPFAM" id="SSF52833">
    <property type="entry name" value="Thioredoxin-like"/>
    <property type="match status" value="1"/>
</dbReference>
<dbReference type="Pfam" id="PF02630">
    <property type="entry name" value="SCO1-SenC"/>
    <property type="match status" value="1"/>
</dbReference>
<dbReference type="PROSITE" id="PS51352">
    <property type="entry name" value="THIOREDOXIN_2"/>
    <property type="match status" value="1"/>
</dbReference>
<evidence type="ECO:0000256" key="1">
    <source>
        <dbReference type="ARBA" id="ARBA00010996"/>
    </source>
</evidence>
<sequence length="192" mass="22409">MKVFVVAIFLFAGFMAFYFFWPQSVDLPKIGHVKDSTLTEVSGKEFSKQKKPKLITFFYTNCPDVCPTTMIDLKKLQQLMKEKGISDNQYLILAVTLDREYDTKERILEYKNAFEISSSNWLFLRGSEEETKKFAQNFNMIYEKNQDGFVVHSTTMYVVDSNERIRAIHNMATGDKRVNIEKIADHLIQLMD</sequence>
<organism evidence="4 5">
    <name type="scientific">Cytobacillus citreus</name>
    <dbReference type="NCBI Taxonomy" id="2833586"/>
    <lineage>
        <taxon>Bacteria</taxon>
        <taxon>Bacillati</taxon>
        <taxon>Bacillota</taxon>
        <taxon>Bacilli</taxon>
        <taxon>Bacillales</taxon>
        <taxon>Bacillaceae</taxon>
        <taxon>Cytobacillus</taxon>
    </lineage>
</organism>
<accession>A0ABS5P0J6</accession>
<comment type="similarity">
    <text evidence="1">Belongs to the SCO1/2 family.</text>
</comment>
<dbReference type="Proteomes" id="UP000681027">
    <property type="component" value="Unassembled WGS sequence"/>
</dbReference>
<dbReference type="PANTHER" id="PTHR12151:SF25">
    <property type="entry name" value="LINALOOL DEHYDRATASE_ISOMERASE DOMAIN-CONTAINING PROTEIN"/>
    <property type="match status" value="1"/>
</dbReference>
<feature type="domain" description="Thioredoxin" evidence="3">
    <location>
        <begin position="27"/>
        <end position="192"/>
    </location>
</feature>
<gene>
    <name evidence="4" type="ORF">KHA94_21515</name>
</gene>
<keyword evidence="5" id="KW-1185">Reference proteome</keyword>
<dbReference type="RefSeq" id="WP_213104173.1">
    <property type="nucleotide sequence ID" value="NZ_JAGYPM010000005.1"/>
</dbReference>
<evidence type="ECO:0000313" key="4">
    <source>
        <dbReference type="EMBL" id="MBS4192724.1"/>
    </source>
</evidence>
<evidence type="ECO:0000259" key="3">
    <source>
        <dbReference type="PROSITE" id="PS51352"/>
    </source>
</evidence>
<dbReference type="EMBL" id="JAGYPM010000005">
    <property type="protein sequence ID" value="MBS4192724.1"/>
    <property type="molecule type" value="Genomic_DNA"/>
</dbReference>
<dbReference type="CDD" id="cd02968">
    <property type="entry name" value="SCO"/>
    <property type="match status" value="1"/>
</dbReference>